<proteinExistence type="predicted"/>
<comment type="caution">
    <text evidence="2">The sequence shown here is derived from an EMBL/GenBank/DDBJ whole genome shotgun (WGS) entry which is preliminary data.</text>
</comment>
<feature type="compositionally biased region" description="Basic and acidic residues" evidence="1">
    <location>
        <begin position="11"/>
        <end position="33"/>
    </location>
</feature>
<evidence type="ECO:0000313" key="2">
    <source>
        <dbReference type="EMBL" id="CAG8685708.1"/>
    </source>
</evidence>
<accession>A0ABN7UVP0</accession>
<gene>
    <name evidence="2" type="ORF">GMARGA_LOCUS11243</name>
</gene>
<reference evidence="2 3" key="1">
    <citation type="submission" date="2021-06" db="EMBL/GenBank/DDBJ databases">
        <authorList>
            <person name="Kallberg Y."/>
            <person name="Tangrot J."/>
            <person name="Rosling A."/>
        </authorList>
    </citation>
    <scope>NUCLEOTIDE SEQUENCE [LARGE SCALE GENOMIC DNA]</scope>
    <source>
        <strain evidence="2 3">120-4 pot B 10/14</strain>
    </source>
</reference>
<evidence type="ECO:0000313" key="3">
    <source>
        <dbReference type="Proteomes" id="UP000789901"/>
    </source>
</evidence>
<dbReference type="Proteomes" id="UP000789901">
    <property type="component" value="Unassembled WGS sequence"/>
</dbReference>
<name>A0ABN7UVP0_GIGMA</name>
<feature type="region of interest" description="Disordered" evidence="1">
    <location>
        <begin position="1"/>
        <end position="34"/>
    </location>
</feature>
<evidence type="ECO:0000256" key="1">
    <source>
        <dbReference type="SAM" id="MobiDB-lite"/>
    </source>
</evidence>
<sequence>MLLAQPLRQQDQVDKNQDNQEFSDRLSRERKADPGSLVQCSTAFASSSIAESYTIFKTVE</sequence>
<keyword evidence="3" id="KW-1185">Reference proteome</keyword>
<dbReference type="EMBL" id="CAJVQB010006521">
    <property type="protein sequence ID" value="CAG8685708.1"/>
    <property type="molecule type" value="Genomic_DNA"/>
</dbReference>
<organism evidence="2 3">
    <name type="scientific">Gigaspora margarita</name>
    <dbReference type="NCBI Taxonomy" id="4874"/>
    <lineage>
        <taxon>Eukaryota</taxon>
        <taxon>Fungi</taxon>
        <taxon>Fungi incertae sedis</taxon>
        <taxon>Mucoromycota</taxon>
        <taxon>Glomeromycotina</taxon>
        <taxon>Glomeromycetes</taxon>
        <taxon>Diversisporales</taxon>
        <taxon>Gigasporaceae</taxon>
        <taxon>Gigaspora</taxon>
    </lineage>
</organism>
<protein>
    <submittedName>
        <fullName evidence="2">10436_t:CDS:1</fullName>
    </submittedName>
</protein>